<protein>
    <submittedName>
        <fullName evidence="4">LysM peptidoglycan-binding domain-containing protein</fullName>
    </submittedName>
</protein>
<gene>
    <name evidence="4" type="ORF">MOO44_02940</name>
</gene>
<dbReference type="PANTHER" id="PTHR33734:SF22">
    <property type="entry name" value="MEMBRANE-BOUND LYTIC MUREIN TRANSGLYCOSYLASE D"/>
    <property type="match status" value="1"/>
</dbReference>
<feature type="compositionally biased region" description="Low complexity" evidence="1">
    <location>
        <begin position="85"/>
        <end position="116"/>
    </location>
</feature>
<keyword evidence="2" id="KW-0732">Signal</keyword>
<evidence type="ECO:0000256" key="1">
    <source>
        <dbReference type="SAM" id="MobiDB-lite"/>
    </source>
</evidence>
<keyword evidence="5" id="KW-1185">Reference proteome</keyword>
<evidence type="ECO:0000313" key="5">
    <source>
        <dbReference type="Proteomes" id="UP000831181"/>
    </source>
</evidence>
<dbReference type="SMART" id="SM00257">
    <property type="entry name" value="LysM"/>
    <property type="match status" value="1"/>
</dbReference>
<feature type="region of interest" description="Disordered" evidence="1">
    <location>
        <begin position="84"/>
        <end position="116"/>
    </location>
</feature>
<dbReference type="KEGG" id="lbe:MOO44_02940"/>
<dbReference type="Proteomes" id="UP000831181">
    <property type="component" value="Chromosome"/>
</dbReference>
<dbReference type="PANTHER" id="PTHR33734">
    <property type="entry name" value="LYSM DOMAIN-CONTAINING GPI-ANCHORED PROTEIN 2"/>
    <property type="match status" value="1"/>
</dbReference>
<feature type="chain" id="PRO_5039151236" evidence="2">
    <location>
        <begin position="20"/>
        <end position="213"/>
    </location>
</feature>
<dbReference type="InterPro" id="IPR018392">
    <property type="entry name" value="LysM"/>
</dbReference>
<evidence type="ECO:0000259" key="3">
    <source>
        <dbReference type="PROSITE" id="PS51782"/>
    </source>
</evidence>
<dbReference type="AlphaFoldDB" id="A0A976X5Z7"/>
<feature type="domain" description="LysM" evidence="3">
    <location>
        <begin position="36"/>
        <end position="80"/>
    </location>
</feature>
<accession>A0A976X5Z7</accession>
<organism evidence="4 5">
    <name type="scientific">Nicoliella spurrieriana</name>
    <dbReference type="NCBI Taxonomy" id="2925830"/>
    <lineage>
        <taxon>Bacteria</taxon>
        <taxon>Bacillati</taxon>
        <taxon>Bacillota</taxon>
        <taxon>Bacilli</taxon>
        <taxon>Lactobacillales</taxon>
        <taxon>Lactobacillaceae</taxon>
        <taxon>Nicoliella</taxon>
    </lineage>
</organism>
<evidence type="ECO:0000256" key="2">
    <source>
        <dbReference type="SAM" id="SignalP"/>
    </source>
</evidence>
<feature type="signal peptide" evidence="2">
    <location>
        <begin position="1"/>
        <end position="19"/>
    </location>
</feature>
<dbReference type="Pfam" id="PF01476">
    <property type="entry name" value="LysM"/>
    <property type="match status" value="1"/>
</dbReference>
<reference evidence="4" key="1">
    <citation type="journal article" date="2022" name="Int. J. Syst. Evol. Microbiol.">
        <title>Apilactobacillus apisilvae sp. nov., Nicolia spurrieriana gen. nov. sp. nov., Bombilactobacillus folatiphilus sp. nov. and Bombilactobacillus thymidiniphilus sp. nov., four new lactic acid bacterial isolates from stingless bees Tetragonula carbonaria and Austroplebeia australis.</title>
        <authorList>
            <person name="Oliphant S.A."/>
            <person name="Watson-Haigh N.S."/>
            <person name="Sumby K.M."/>
            <person name="Gardner J."/>
            <person name="Groom S."/>
            <person name="Jiranek V."/>
        </authorList>
    </citation>
    <scope>NUCLEOTIDE SEQUENCE</scope>
    <source>
        <strain evidence="4">SGEP1_A5</strain>
    </source>
</reference>
<dbReference type="PROSITE" id="PS51782">
    <property type="entry name" value="LYSM"/>
    <property type="match status" value="1"/>
</dbReference>
<dbReference type="CDD" id="cd00118">
    <property type="entry name" value="LysM"/>
    <property type="match status" value="1"/>
</dbReference>
<proteinExistence type="predicted"/>
<dbReference type="GO" id="GO:0008932">
    <property type="term" value="F:lytic endotransglycosylase activity"/>
    <property type="evidence" value="ECO:0007669"/>
    <property type="project" value="TreeGrafter"/>
</dbReference>
<name>A0A976X5Z7_9LACO</name>
<dbReference type="Gene3D" id="3.10.350.10">
    <property type="entry name" value="LysM domain"/>
    <property type="match status" value="1"/>
</dbReference>
<dbReference type="EMBL" id="CP093361">
    <property type="protein sequence ID" value="UQS87480.1"/>
    <property type="molecule type" value="Genomic_DNA"/>
</dbReference>
<evidence type="ECO:0000313" key="4">
    <source>
        <dbReference type="EMBL" id="UQS87480.1"/>
    </source>
</evidence>
<dbReference type="InterPro" id="IPR036779">
    <property type="entry name" value="LysM_dom_sf"/>
</dbReference>
<sequence>MFILRNKNLKRILASTTVAAGLFVAGVGAVKADASTRITVQSGDTLWAIAREYNVDLQSLESANNLNDNSVIYVGQSLTLPDNGNTASTTNTTANTQSAVQTSGATQSSYNNQSNVVASSNNTTTAASSNTTATTAATSGDSSSAKAWIANRESGGSYTATNGQYVGKYQLSSSYLNGDYSAANQERVADSYVASRYGSWDAAKAFWQSHGWY</sequence>
<dbReference type="SUPFAM" id="SSF54106">
    <property type="entry name" value="LysM domain"/>
    <property type="match status" value="1"/>
</dbReference>